<dbReference type="PANTHER" id="PTHR11895:SF7">
    <property type="entry name" value="GLUTAMYL-TRNA(GLN) AMIDOTRANSFERASE SUBUNIT A, MITOCHONDRIAL"/>
    <property type="match status" value="1"/>
</dbReference>
<dbReference type="PANTHER" id="PTHR11895">
    <property type="entry name" value="TRANSAMIDASE"/>
    <property type="match status" value="1"/>
</dbReference>
<dbReference type="InterPro" id="IPR000120">
    <property type="entry name" value="Amidase"/>
</dbReference>
<sequence length="472" mass="50474">MAKSVTKTAREIARGEQSSRSIVESCLSAIKTKNSTLNAFSDIYEDEALSLAEERDAERKKGELRGSLHGVPVGVKDLFYIKDRRTARGSAAFSEFVPSETAPIVERLEAAGAIVIGKTTTTEMGWSGSSVSEYYGSTRNPWNAQLTSGGSSSGSASALVSGMVPMTLGSDGGGSVRIPAAFCGHFALKGSLARIPTYPWSATEMLSHAGPMTLTATDSALLFDILKGPDPRDHHALPDDGLCYCGAEVDMARLRVAYAPTLFGVDVDDEVDRVIRRAVQRLKDAFGIAVEAVSPDWVDPIKIFETLWVAGRGVAYGKKANGAGSSFGSGFANLVRQSCRIDLEDYLDATKARAVYAAGVHHFFERFDILLTPTIPILPFDAELEAPEGMGSNSDVLPWTGWTPFTYPFNITGNPAASIPAGLSSTGMPVGLQVIGRRHSDATVLAFCRDLEEKAGFFVMKGDLPELVEAVE</sequence>
<dbReference type="InterPro" id="IPR023631">
    <property type="entry name" value="Amidase_dom"/>
</dbReference>
<evidence type="ECO:0000256" key="1">
    <source>
        <dbReference type="ARBA" id="ARBA00009199"/>
    </source>
</evidence>
<protein>
    <submittedName>
        <fullName evidence="3">Amidase family protein</fullName>
    </submittedName>
</protein>
<organism evidence="3 4">
    <name type="scientific">Hoeflea prorocentri</name>
    <dbReference type="NCBI Taxonomy" id="1922333"/>
    <lineage>
        <taxon>Bacteria</taxon>
        <taxon>Pseudomonadati</taxon>
        <taxon>Pseudomonadota</taxon>
        <taxon>Alphaproteobacteria</taxon>
        <taxon>Hyphomicrobiales</taxon>
        <taxon>Rhizobiaceae</taxon>
        <taxon>Hoeflea</taxon>
    </lineage>
</organism>
<keyword evidence="4" id="KW-1185">Reference proteome</keyword>
<proteinExistence type="inferred from homology"/>
<dbReference type="Pfam" id="PF01425">
    <property type="entry name" value="Amidase"/>
    <property type="match status" value="1"/>
</dbReference>
<comment type="caution">
    <text evidence="3">The sequence shown here is derived from an EMBL/GenBank/DDBJ whole genome shotgun (WGS) entry which is preliminary data.</text>
</comment>
<dbReference type="SUPFAM" id="SSF75304">
    <property type="entry name" value="Amidase signature (AS) enzymes"/>
    <property type="match status" value="1"/>
</dbReference>
<dbReference type="InterPro" id="IPR036928">
    <property type="entry name" value="AS_sf"/>
</dbReference>
<dbReference type="AlphaFoldDB" id="A0A9X3ZGC9"/>
<evidence type="ECO:0000313" key="3">
    <source>
        <dbReference type="EMBL" id="MDA5397405.1"/>
    </source>
</evidence>
<feature type="domain" description="Amidase" evidence="2">
    <location>
        <begin position="22"/>
        <end position="445"/>
    </location>
</feature>
<dbReference type="Gene3D" id="3.90.1300.10">
    <property type="entry name" value="Amidase signature (AS) domain"/>
    <property type="match status" value="1"/>
</dbReference>
<comment type="similarity">
    <text evidence="1">Belongs to the amidase family.</text>
</comment>
<dbReference type="RefSeq" id="WP_267988868.1">
    <property type="nucleotide sequence ID" value="NZ_JAPJZI010000001.1"/>
</dbReference>
<name>A0A9X3ZGC9_9HYPH</name>
<evidence type="ECO:0000259" key="2">
    <source>
        <dbReference type="Pfam" id="PF01425"/>
    </source>
</evidence>
<gene>
    <name evidence="3" type="ORF">OQ273_02365</name>
</gene>
<dbReference type="Proteomes" id="UP001151234">
    <property type="component" value="Unassembled WGS sequence"/>
</dbReference>
<accession>A0A9X3ZGC9</accession>
<evidence type="ECO:0000313" key="4">
    <source>
        <dbReference type="Proteomes" id="UP001151234"/>
    </source>
</evidence>
<dbReference type="EMBL" id="JAPJZI010000001">
    <property type="protein sequence ID" value="MDA5397405.1"/>
    <property type="molecule type" value="Genomic_DNA"/>
</dbReference>
<reference evidence="3" key="1">
    <citation type="submission" date="2022-11" db="EMBL/GenBank/DDBJ databases">
        <title>Draft genome sequence of Hoeflea poritis E7-10 and Hoeflea prorocentri PM5-8, separated from scleractinian coral Porites lutea and marine dinoflagellate.</title>
        <authorList>
            <person name="Zhang G."/>
            <person name="Wei Q."/>
            <person name="Cai L."/>
        </authorList>
    </citation>
    <scope>NUCLEOTIDE SEQUENCE</scope>
    <source>
        <strain evidence="3">PM5-8</strain>
    </source>
</reference>
<dbReference type="GO" id="GO:0003824">
    <property type="term" value="F:catalytic activity"/>
    <property type="evidence" value="ECO:0007669"/>
    <property type="project" value="InterPro"/>
</dbReference>